<evidence type="ECO:0000313" key="3">
    <source>
        <dbReference type="Proteomes" id="UP000199118"/>
    </source>
</evidence>
<feature type="domain" description="N-acetylmuramidase" evidence="1">
    <location>
        <begin position="29"/>
        <end position="194"/>
    </location>
</feature>
<sequence>MIPSDFRGAGRPIPDAGPWLDAAEALDCEVAAIRAVAEVESRGAAFLASGRPPILFERHVFHRLTDGRWSSTYPAISSPAAGDYGAAGDAQFSRLRAAMDLDRVAALEAASWGRWQVMGFNARLCGWAGVEAFVSAMCGSEAAQIAAFVGYVRGAGLADALRRHDWAAFARGYNGPAYAANRYDQKMRAAYAALRSEPGAPAMAGGIVGDVDTVREAQLVLQRLGDEPGPADGIDGPMTGGALARFVARCADSRLAPEFNRETCIALQAAWAAMGAT</sequence>
<evidence type="ECO:0000313" key="2">
    <source>
        <dbReference type="EMBL" id="SDX90751.1"/>
    </source>
</evidence>
<dbReference type="OrthoDB" id="1523598at2"/>
<dbReference type="EMBL" id="FNMZ01000012">
    <property type="protein sequence ID" value="SDX90751.1"/>
    <property type="molecule type" value="Genomic_DNA"/>
</dbReference>
<dbReference type="Pfam" id="PF11860">
    <property type="entry name" value="Muramidase"/>
    <property type="match status" value="1"/>
</dbReference>
<keyword evidence="3" id="KW-1185">Reference proteome</keyword>
<name>A0A1H3FIA6_9RHOB</name>
<dbReference type="InterPro" id="IPR024408">
    <property type="entry name" value="Muramidase"/>
</dbReference>
<reference evidence="2 3" key="1">
    <citation type="submission" date="2016-10" db="EMBL/GenBank/DDBJ databases">
        <authorList>
            <person name="de Groot N.N."/>
        </authorList>
    </citation>
    <scope>NUCLEOTIDE SEQUENCE [LARGE SCALE GENOMIC DNA]</scope>
    <source>
        <strain evidence="2 3">DSM 17890</strain>
    </source>
</reference>
<dbReference type="AlphaFoldDB" id="A0A1H3FIA6"/>
<gene>
    <name evidence="2" type="ORF">SAMN05444336_112133</name>
</gene>
<dbReference type="STRING" id="356660.SAMN05444336_112133"/>
<proteinExistence type="predicted"/>
<organism evidence="2 3">
    <name type="scientific">Albimonas donghaensis</name>
    <dbReference type="NCBI Taxonomy" id="356660"/>
    <lineage>
        <taxon>Bacteria</taxon>
        <taxon>Pseudomonadati</taxon>
        <taxon>Pseudomonadota</taxon>
        <taxon>Alphaproteobacteria</taxon>
        <taxon>Rhodobacterales</taxon>
        <taxon>Paracoccaceae</taxon>
        <taxon>Albimonas</taxon>
    </lineage>
</organism>
<protein>
    <recommendedName>
        <fullName evidence="1">N-acetylmuramidase domain-containing protein</fullName>
    </recommendedName>
</protein>
<dbReference type="Proteomes" id="UP000199118">
    <property type="component" value="Unassembled WGS sequence"/>
</dbReference>
<dbReference type="RefSeq" id="WP_092685330.1">
    <property type="nucleotide sequence ID" value="NZ_FNMZ01000012.1"/>
</dbReference>
<accession>A0A1H3FIA6</accession>
<evidence type="ECO:0000259" key="1">
    <source>
        <dbReference type="Pfam" id="PF11860"/>
    </source>
</evidence>